<dbReference type="PANTHER" id="PTHR11963">
    <property type="entry name" value="LEUCINE AMINOPEPTIDASE-RELATED"/>
    <property type="match status" value="1"/>
</dbReference>
<dbReference type="InterPro" id="IPR043472">
    <property type="entry name" value="Macro_dom-like"/>
</dbReference>
<comment type="caution">
    <text evidence="6">The sequence shown here is derived from an EMBL/GenBank/DDBJ whole genome shotgun (WGS) entry which is preliminary data.</text>
</comment>
<dbReference type="EMBL" id="MHMQ01000036">
    <property type="protein sequence ID" value="OGZ29465.1"/>
    <property type="molecule type" value="Genomic_DNA"/>
</dbReference>
<feature type="domain" description="Cytosol aminopeptidase" evidence="5">
    <location>
        <begin position="307"/>
        <end position="314"/>
    </location>
</feature>
<gene>
    <name evidence="6" type="ORF">A2931_01640</name>
</gene>
<sequence length="466" mass="50755">MKLTFYEKRPKDKNIARIVLREGNESVVGVQGGKKVIYIGLGDGLRLNRRKLVSLARKVVVLAKGAKISCVALDFKDFVKNFEVAASELAEVLAVNFELANFEFVKYKSRPRDGWNFVKEIFVFGKIMPEIKNGFKKGQIVGGEVNACRILANTPGGEMTPKVLAEAAKTAFKNLPVKVSVLGCKEMGDLKMGGVLGVAKGAKEEPKFIIMEYMAGAKDKPVVLVGKGVTFDTGGLNIKTGEGMYEMHMDMSGAASVIHVIATAAKLKIAKNIIGLIPAVENMPSNESFRPGDVLRMMSGKTVEIINTDAEGRVILADALTYAKKYKPRLVVDVATLTGAALAALGQRASVIFSKDDSLIKTFQELGEESGDYVWPLPLWDEYEDDGIKGVFADLVNAHKTRYGGAILGAMFLWQFVKDDKAKAGAVFPWVHIDMAPRMTSIEGDWLAKGAAGEPTRLLVKLLEKF</sequence>
<organism evidence="6 7">
    <name type="scientific">Candidatus Niyogibacteria bacterium RIFCSPLOWO2_01_FULL_45_48</name>
    <dbReference type="NCBI Taxonomy" id="1801724"/>
    <lineage>
        <taxon>Bacteria</taxon>
        <taxon>Candidatus Niyogiibacteriota</taxon>
    </lineage>
</organism>
<accession>A0A1G2EUH8</accession>
<evidence type="ECO:0000259" key="5">
    <source>
        <dbReference type="PROSITE" id="PS00631"/>
    </source>
</evidence>
<dbReference type="PROSITE" id="PS00631">
    <property type="entry name" value="CYTOSOL_AP"/>
    <property type="match status" value="1"/>
</dbReference>
<keyword evidence="3" id="KW-0645">Protease</keyword>
<protein>
    <recommendedName>
        <fullName evidence="5">Cytosol aminopeptidase domain-containing protein</fullName>
    </recommendedName>
</protein>
<evidence type="ECO:0000256" key="1">
    <source>
        <dbReference type="ARBA" id="ARBA00009528"/>
    </source>
</evidence>
<dbReference type="InterPro" id="IPR000819">
    <property type="entry name" value="Peptidase_M17_C"/>
</dbReference>
<keyword evidence="2" id="KW-0031">Aminopeptidase</keyword>
<dbReference type="Proteomes" id="UP000177486">
    <property type="component" value="Unassembled WGS sequence"/>
</dbReference>
<keyword evidence="4" id="KW-0378">Hydrolase</keyword>
<proteinExistence type="inferred from homology"/>
<dbReference type="Pfam" id="PF02789">
    <property type="entry name" value="Peptidase_M17_N"/>
    <property type="match status" value="1"/>
</dbReference>
<name>A0A1G2EUH8_9BACT</name>
<dbReference type="Gene3D" id="3.40.220.10">
    <property type="entry name" value="Leucine Aminopeptidase, subunit E, domain 1"/>
    <property type="match status" value="1"/>
</dbReference>
<dbReference type="SUPFAM" id="SSF53187">
    <property type="entry name" value="Zn-dependent exopeptidases"/>
    <property type="match status" value="1"/>
</dbReference>
<reference evidence="6 7" key="1">
    <citation type="journal article" date="2016" name="Nat. Commun.">
        <title>Thousands of microbial genomes shed light on interconnected biogeochemical processes in an aquifer system.</title>
        <authorList>
            <person name="Anantharaman K."/>
            <person name="Brown C.T."/>
            <person name="Hug L.A."/>
            <person name="Sharon I."/>
            <person name="Castelle C.J."/>
            <person name="Probst A.J."/>
            <person name="Thomas B.C."/>
            <person name="Singh A."/>
            <person name="Wilkins M.J."/>
            <person name="Karaoz U."/>
            <person name="Brodie E.L."/>
            <person name="Williams K.H."/>
            <person name="Hubbard S.S."/>
            <person name="Banfield J.F."/>
        </authorList>
    </citation>
    <scope>NUCLEOTIDE SEQUENCE [LARGE SCALE GENOMIC DNA]</scope>
</reference>
<dbReference type="GO" id="GO:0006508">
    <property type="term" value="P:proteolysis"/>
    <property type="evidence" value="ECO:0007669"/>
    <property type="project" value="UniProtKB-KW"/>
</dbReference>
<dbReference type="AlphaFoldDB" id="A0A1G2EUH8"/>
<dbReference type="GO" id="GO:0070006">
    <property type="term" value="F:metalloaminopeptidase activity"/>
    <property type="evidence" value="ECO:0007669"/>
    <property type="project" value="InterPro"/>
</dbReference>
<dbReference type="PRINTS" id="PR00481">
    <property type="entry name" value="LAMNOPPTDASE"/>
</dbReference>
<dbReference type="SUPFAM" id="SSF52949">
    <property type="entry name" value="Macro domain-like"/>
    <property type="match status" value="1"/>
</dbReference>
<dbReference type="Pfam" id="PF00883">
    <property type="entry name" value="Peptidase_M17"/>
    <property type="match status" value="1"/>
</dbReference>
<dbReference type="CDD" id="cd00433">
    <property type="entry name" value="Peptidase_M17"/>
    <property type="match status" value="1"/>
</dbReference>
<dbReference type="InterPro" id="IPR011356">
    <property type="entry name" value="Leucine_aapep/pepB"/>
</dbReference>
<dbReference type="InterPro" id="IPR008283">
    <property type="entry name" value="Peptidase_M17_N"/>
</dbReference>
<evidence type="ECO:0000256" key="3">
    <source>
        <dbReference type="ARBA" id="ARBA00022670"/>
    </source>
</evidence>
<dbReference type="Gene3D" id="3.40.630.10">
    <property type="entry name" value="Zn peptidases"/>
    <property type="match status" value="1"/>
</dbReference>
<evidence type="ECO:0000313" key="7">
    <source>
        <dbReference type="Proteomes" id="UP000177486"/>
    </source>
</evidence>
<evidence type="ECO:0000256" key="2">
    <source>
        <dbReference type="ARBA" id="ARBA00022438"/>
    </source>
</evidence>
<comment type="similarity">
    <text evidence="1">Belongs to the peptidase M17 family.</text>
</comment>
<evidence type="ECO:0000313" key="6">
    <source>
        <dbReference type="EMBL" id="OGZ29465.1"/>
    </source>
</evidence>
<dbReference type="PANTHER" id="PTHR11963:SF23">
    <property type="entry name" value="CYTOSOL AMINOPEPTIDASE"/>
    <property type="match status" value="1"/>
</dbReference>
<dbReference type="GO" id="GO:0005737">
    <property type="term" value="C:cytoplasm"/>
    <property type="evidence" value="ECO:0007669"/>
    <property type="project" value="InterPro"/>
</dbReference>
<dbReference type="GO" id="GO:0030145">
    <property type="term" value="F:manganese ion binding"/>
    <property type="evidence" value="ECO:0007669"/>
    <property type="project" value="InterPro"/>
</dbReference>
<evidence type="ECO:0000256" key="4">
    <source>
        <dbReference type="ARBA" id="ARBA00022801"/>
    </source>
</evidence>